<name>A0A0A7KGT4_9DEIO</name>
<reference evidence="3" key="1">
    <citation type="submission" date="2014-11" db="EMBL/GenBank/DDBJ databases">
        <title>Hymenobacter sp. DG25B genome submission.</title>
        <authorList>
            <person name="Jung H.-Y."/>
            <person name="Kim M.K."/>
            <person name="Srinivasan S."/>
            <person name="Lim S."/>
        </authorList>
    </citation>
    <scope>NUCLEOTIDE SEQUENCE [LARGE SCALE GENOMIC DNA]</scope>
    <source>
        <strain evidence="3">DY59</strain>
    </source>
</reference>
<dbReference type="GO" id="GO:0003677">
    <property type="term" value="F:DNA binding"/>
    <property type="evidence" value="ECO:0007669"/>
    <property type="project" value="InterPro"/>
</dbReference>
<sequence length="150" mass="16450">MYLTIISSGERNWNALVPELHCVVTASNREELLKLAGESIAVALEDRPHHIAQIQSLEDLGTDLRADLDGSEEIVFLNPAPMNPVSLEIEHALNNAQVSQAELARRIGSSRSAVNRLVNPFYWGHSLDVLRRVAEALGSEVQVKFAAKAS</sequence>
<protein>
    <recommendedName>
        <fullName evidence="1">HTH cro/C1-type domain-containing protein</fullName>
    </recommendedName>
</protein>
<dbReference type="Pfam" id="PF13443">
    <property type="entry name" value="HTH_26"/>
    <property type="match status" value="1"/>
</dbReference>
<accession>A0A0A7KGT4</accession>
<dbReference type="STRING" id="1182571.QR90_09735"/>
<dbReference type="KEGG" id="dsw:QR90_09735"/>
<dbReference type="InterPro" id="IPR010982">
    <property type="entry name" value="Lambda_DNA-bd_dom_sf"/>
</dbReference>
<organism evidence="2 3">
    <name type="scientific">Deinococcus radiopugnans</name>
    <dbReference type="NCBI Taxonomy" id="57497"/>
    <lineage>
        <taxon>Bacteria</taxon>
        <taxon>Thermotogati</taxon>
        <taxon>Deinococcota</taxon>
        <taxon>Deinococci</taxon>
        <taxon>Deinococcales</taxon>
        <taxon>Deinococcaceae</taxon>
        <taxon>Deinococcus</taxon>
    </lineage>
</organism>
<dbReference type="Gene3D" id="1.10.260.40">
    <property type="entry name" value="lambda repressor-like DNA-binding domains"/>
    <property type="match status" value="1"/>
</dbReference>
<evidence type="ECO:0000313" key="3">
    <source>
        <dbReference type="Proteomes" id="UP000030634"/>
    </source>
</evidence>
<evidence type="ECO:0000313" key="2">
    <source>
        <dbReference type="EMBL" id="AIZ45320.1"/>
    </source>
</evidence>
<dbReference type="RefSeq" id="WP_039684176.1">
    <property type="nucleotide sequence ID" value="NZ_CP010028.1"/>
</dbReference>
<feature type="domain" description="HTH cro/C1-type" evidence="1">
    <location>
        <begin position="93"/>
        <end position="138"/>
    </location>
</feature>
<dbReference type="HOGENOM" id="CLU_1775234_0_0_0"/>
<dbReference type="InterPro" id="IPR001387">
    <property type="entry name" value="Cro/C1-type_HTH"/>
</dbReference>
<dbReference type="Proteomes" id="UP000030634">
    <property type="component" value="Chromosome"/>
</dbReference>
<dbReference type="SUPFAM" id="SSF47413">
    <property type="entry name" value="lambda repressor-like DNA-binding domains"/>
    <property type="match status" value="1"/>
</dbReference>
<dbReference type="AlphaFoldDB" id="A0A0A7KGT4"/>
<gene>
    <name evidence="2" type="ORF">QR90_09735</name>
</gene>
<proteinExistence type="predicted"/>
<evidence type="ECO:0000259" key="1">
    <source>
        <dbReference type="Pfam" id="PF13443"/>
    </source>
</evidence>
<dbReference type="EMBL" id="CP010028">
    <property type="protein sequence ID" value="AIZ45320.1"/>
    <property type="molecule type" value="Genomic_DNA"/>
</dbReference>
<dbReference type="CDD" id="cd00093">
    <property type="entry name" value="HTH_XRE"/>
    <property type="match status" value="1"/>
</dbReference>